<comment type="caution">
    <text evidence="7">The sequence shown here is derived from an EMBL/GenBank/DDBJ whole genome shotgun (WGS) entry which is preliminary data.</text>
</comment>
<evidence type="ECO:0000256" key="3">
    <source>
        <dbReference type="ARBA" id="ARBA00022737"/>
    </source>
</evidence>
<dbReference type="InterPro" id="IPR017896">
    <property type="entry name" value="4Fe4S_Fe-S-bd"/>
</dbReference>
<dbReference type="Proteomes" id="UP001595710">
    <property type="component" value="Unassembled WGS sequence"/>
</dbReference>
<feature type="domain" description="4Fe-4S ferredoxin-type" evidence="6">
    <location>
        <begin position="63"/>
        <end position="94"/>
    </location>
</feature>
<dbReference type="EMBL" id="JBHRYN010000012">
    <property type="protein sequence ID" value="MFC3702435.1"/>
    <property type="molecule type" value="Genomic_DNA"/>
</dbReference>
<evidence type="ECO:0000313" key="7">
    <source>
        <dbReference type="EMBL" id="MFC3702435.1"/>
    </source>
</evidence>
<reference evidence="8" key="1">
    <citation type="journal article" date="2019" name="Int. J. Syst. Evol. Microbiol.">
        <title>The Global Catalogue of Microorganisms (GCM) 10K type strain sequencing project: providing services to taxonomists for standard genome sequencing and annotation.</title>
        <authorList>
            <consortium name="The Broad Institute Genomics Platform"/>
            <consortium name="The Broad Institute Genome Sequencing Center for Infectious Disease"/>
            <person name="Wu L."/>
            <person name="Ma J."/>
        </authorList>
    </citation>
    <scope>NUCLEOTIDE SEQUENCE [LARGE SCALE GENOMIC DNA]</scope>
    <source>
        <strain evidence="8">CECT 8288</strain>
    </source>
</reference>
<evidence type="ECO:0000256" key="4">
    <source>
        <dbReference type="ARBA" id="ARBA00023004"/>
    </source>
</evidence>
<feature type="domain" description="4Fe-4S ferredoxin-type" evidence="6">
    <location>
        <begin position="29"/>
        <end position="62"/>
    </location>
</feature>
<evidence type="ECO:0000259" key="6">
    <source>
        <dbReference type="PROSITE" id="PS51379"/>
    </source>
</evidence>
<dbReference type="RefSeq" id="WP_290281226.1">
    <property type="nucleotide sequence ID" value="NZ_JAUFQI010000001.1"/>
</dbReference>
<proteinExistence type="predicted"/>
<protein>
    <submittedName>
        <fullName evidence="7">Ferredoxin-type protein NapF</fullName>
    </submittedName>
</protein>
<evidence type="ECO:0000256" key="2">
    <source>
        <dbReference type="ARBA" id="ARBA00022723"/>
    </source>
</evidence>
<keyword evidence="8" id="KW-1185">Reference proteome</keyword>
<accession>A0ABV7WT24</accession>
<dbReference type="PROSITE" id="PS51379">
    <property type="entry name" value="4FE4S_FER_2"/>
    <property type="match status" value="3"/>
</dbReference>
<keyword evidence="5" id="KW-0411">Iron-sulfur</keyword>
<dbReference type="PROSITE" id="PS00198">
    <property type="entry name" value="4FE4S_FER_1"/>
    <property type="match status" value="3"/>
</dbReference>
<keyword evidence="1" id="KW-0004">4Fe-4S</keyword>
<sequence length="165" mass="17579">MAMNERVTSRRNLLRGQCSTSLVEKALRPPGAIDEALFLEACTRCGDCIKACPEQVIAKGDGGFPSLDFRLRGCIGCQACLESCPTVALSVNEQSMPAGIARIDESCLAQKGVTCQSCKDSCEPEAILFSWENKTPVPRIVVDQCTGCGECVSVCPSNSISVDPN</sequence>
<name>A0ABV7WT24_9GAMM</name>
<dbReference type="NCBIfam" id="TIGR00402">
    <property type="entry name" value="napF"/>
    <property type="match status" value="1"/>
</dbReference>
<dbReference type="CDD" id="cd10564">
    <property type="entry name" value="NapF_like"/>
    <property type="match status" value="1"/>
</dbReference>
<organism evidence="7 8">
    <name type="scientific">Reinekea marina</name>
    <dbReference type="NCBI Taxonomy" id="1310421"/>
    <lineage>
        <taxon>Bacteria</taxon>
        <taxon>Pseudomonadati</taxon>
        <taxon>Pseudomonadota</taxon>
        <taxon>Gammaproteobacteria</taxon>
        <taxon>Oceanospirillales</taxon>
        <taxon>Saccharospirillaceae</taxon>
        <taxon>Reinekea</taxon>
    </lineage>
</organism>
<dbReference type="PANTHER" id="PTHR24960">
    <property type="entry name" value="PHOTOSYSTEM I IRON-SULFUR CENTER-RELATED"/>
    <property type="match status" value="1"/>
</dbReference>
<dbReference type="SUPFAM" id="SSF54862">
    <property type="entry name" value="4Fe-4S ferredoxins"/>
    <property type="match status" value="1"/>
</dbReference>
<evidence type="ECO:0000256" key="5">
    <source>
        <dbReference type="ARBA" id="ARBA00023014"/>
    </source>
</evidence>
<keyword evidence="4" id="KW-0408">Iron</keyword>
<dbReference type="InterPro" id="IPR050157">
    <property type="entry name" value="PSI_iron-sulfur_center"/>
</dbReference>
<dbReference type="Gene3D" id="3.30.70.20">
    <property type="match status" value="2"/>
</dbReference>
<feature type="domain" description="4Fe-4S ferredoxin-type" evidence="6">
    <location>
        <begin position="136"/>
        <end position="165"/>
    </location>
</feature>
<keyword evidence="2" id="KW-0479">Metal-binding</keyword>
<dbReference type="InterPro" id="IPR017900">
    <property type="entry name" value="4Fe4S_Fe_S_CS"/>
</dbReference>
<evidence type="ECO:0000313" key="8">
    <source>
        <dbReference type="Proteomes" id="UP001595710"/>
    </source>
</evidence>
<keyword evidence="3" id="KW-0677">Repeat</keyword>
<dbReference type="Pfam" id="PF12838">
    <property type="entry name" value="Fer4_7"/>
    <property type="match status" value="2"/>
</dbReference>
<evidence type="ECO:0000256" key="1">
    <source>
        <dbReference type="ARBA" id="ARBA00022485"/>
    </source>
</evidence>
<dbReference type="InterPro" id="IPR004496">
    <property type="entry name" value="NapF"/>
</dbReference>
<dbReference type="PANTHER" id="PTHR24960:SF79">
    <property type="entry name" value="PHOTOSYSTEM I IRON-SULFUR CENTER"/>
    <property type="match status" value="1"/>
</dbReference>
<gene>
    <name evidence="7" type="primary">napF</name>
    <name evidence="7" type="ORF">ACFOND_12365</name>
</gene>